<dbReference type="Pfam" id="PF00933">
    <property type="entry name" value="Glyco_hydro_3"/>
    <property type="match status" value="1"/>
</dbReference>
<keyword evidence="8" id="KW-1185">Reference proteome</keyword>
<dbReference type="EC" id="3.2.1.52" evidence="3"/>
<proteinExistence type="inferred from homology"/>
<accession>A0A2V2LIW3</accession>
<dbReference type="SUPFAM" id="SSF51445">
    <property type="entry name" value="(Trans)glycosidases"/>
    <property type="match status" value="1"/>
</dbReference>
<evidence type="ECO:0000259" key="6">
    <source>
        <dbReference type="Pfam" id="PF00933"/>
    </source>
</evidence>
<evidence type="ECO:0000256" key="4">
    <source>
        <dbReference type="ARBA" id="ARBA00022801"/>
    </source>
</evidence>
<dbReference type="PANTHER" id="PTHR30480">
    <property type="entry name" value="BETA-HEXOSAMINIDASE-RELATED"/>
    <property type="match status" value="1"/>
</dbReference>
<dbReference type="InterPro" id="IPR036962">
    <property type="entry name" value="Glyco_hydro_3_N_sf"/>
</dbReference>
<evidence type="ECO:0000256" key="2">
    <source>
        <dbReference type="ARBA" id="ARBA00005336"/>
    </source>
</evidence>
<comment type="catalytic activity">
    <reaction evidence="1">
        <text>Hydrolysis of terminal non-reducing N-acetyl-D-hexosamine residues in N-acetyl-beta-D-hexosaminides.</text>
        <dbReference type="EC" id="3.2.1.52"/>
    </reaction>
</comment>
<dbReference type="GO" id="GO:0009254">
    <property type="term" value="P:peptidoglycan turnover"/>
    <property type="evidence" value="ECO:0007669"/>
    <property type="project" value="TreeGrafter"/>
</dbReference>
<keyword evidence="4" id="KW-0378">Hydrolase</keyword>
<evidence type="ECO:0000256" key="1">
    <source>
        <dbReference type="ARBA" id="ARBA00001231"/>
    </source>
</evidence>
<sequence>MSTGATIFGCSGPVLTGQEAAFFRQADPWGFILFARNVEAPAQLSALCDALRGTVGREAPILVDQEGGRVQRLRPPHWRDWPPALEQAAQVGARGMYLRARIMAHELHAVGIDANCAPLADIAGADTHPFLRNRCYGTTPGTVISSARATAEGLLAGGVLPVLKHLPGHGRATVDSHLDLPRVTAPLDELRRTDFAAFRALADLPLGMTAHIVFDALDPDAPATQSAASMACIRDEIGFGGLVMTDDLSMRALRGTVAERAARSLAAGCDVILHCNGDLPEMEAVAGAAGQLSAGAATRAGWALAARRAPDAADIPALEAELAVLSGQAAHG</sequence>
<dbReference type="PANTHER" id="PTHR30480:SF13">
    <property type="entry name" value="BETA-HEXOSAMINIDASE"/>
    <property type="match status" value="1"/>
</dbReference>
<dbReference type="AlphaFoldDB" id="A0A2V2LIW3"/>
<reference evidence="7 8" key="1">
    <citation type="submission" date="2018-05" db="EMBL/GenBank/DDBJ databases">
        <title>Rhodobacteraceae gen. nov., sp. nov. isolated from sea water.</title>
        <authorList>
            <person name="Ren Y."/>
        </authorList>
    </citation>
    <scope>NUCLEOTIDE SEQUENCE [LARGE SCALE GENOMIC DNA]</scope>
    <source>
        <strain evidence="7 8">TG-679</strain>
    </source>
</reference>
<evidence type="ECO:0000313" key="7">
    <source>
        <dbReference type="EMBL" id="PWR03116.1"/>
    </source>
</evidence>
<organism evidence="7 8">
    <name type="scientific">Meridianimarinicoccus roseus</name>
    <dbReference type="NCBI Taxonomy" id="2072018"/>
    <lineage>
        <taxon>Bacteria</taxon>
        <taxon>Pseudomonadati</taxon>
        <taxon>Pseudomonadota</taxon>
        <taxon>Alphaproteobacteria</taxon>
        <taxon>Rhodobacterales</taxon>
        <taxon>Paracoccaceae</taxon>
        <taxon>Meridianimarinicoccus</taxon>
    </lineage>
</organism>
<dbReference type="RefSeq" id="WP_109811150.1">
    <property type="nucleotide sequence ID" value="NZ_QGKU01000030.1"/>
</dbReference>
<comment type="caution">
    <text evidence="7">The sequence shown here is derived from an EMBL/GenBank/DDBJ whole genome shotgun (WGS) entry which is preliminary data.</text>
</comment>
<dbReference type="InterPro" id="IPR017853">
    <property type="entry name" value="GH"/>
</dbReference>
<dbReference type="OrthoDB" id="9786661at2"/>
<dbReference type="InterPro" id="IPR050226">
    <property type="entry name" value="NagZ_Beta-hexosaminidase"/>
</dbReference>
<dbReference type="GO" id="GO:0004563">
    <property type="term" value="F:beta-N-acetylhexosaminidase activity"/>
    <property type="evidence" value="ECO:0007669"/>
    <property type="project" value="UniProtKB-EC"/>
</dbReference>
<name>A0A2V2LIW3_9RHOB</name>
<dbReference type="Gene3D" id="3.20.20.300">
    <property type="entry name" value="Glycoside hydrolase, family 3, N-terminal domain"/>
    <property type="match status" value="1"/>
</dbReference>
<dbReference type="EMBL" id="QGKU01000030">
    <property type="protein sequence ID" value="PWR03116.1"/>
    <property type="molecule type" value="Genomic_DNA"/>
</dbReference>
<evidence type="ECO:0000256" key="5">
    <source>
        <dbReference type="ARBA" id="ARBA00023295"/>
    </source>
</evidence>
<gene>
    <name evidence="7" type="ORF">DKT77_07815</name>
</gene>
<evidence type="ECO:0000256" key="3">
    <source>
        <dbReference type="ARBA" id="ARBA00012663"/>
    </source>
</evidence>
<dbReference type="InterPro" id="IPR001764">
    <property type="entry name" value="Glyco_hydro_3_N"/>
</dbReference>
<comment type="similarity">
    <text evidence="2">Belongs to the glycosyl hydrolase 3 family.</text>
</comment>
<protein>
    <recommendedName>
        <fullName evidence="3">beta-N-acetylhexosaminidase</fullName>
        <ecNumber evidence="3">3.2.1.52</ecNumber>
    </recommendedName>
</protein>
<dbReference type="GO" id="GO:0005975">
    <property type="term" value="P:carbohydrate metabolic process"/>
    <property type="evidence" value="ECO:0007669"/>
    <property type="project" value="InterPro"/>
</dbReference>
<dbReference type="Proteomes" id="UP000245680">
    <property type="component" value="Unassembled WGS sequence"/>
</dbReference>
<keyword evidence="5" id="KW-0326">Glycosidase</keyword>
<feature type="domain" description="Glycoside hydrolase family 3 N-terminal" evidence="6">
    <location>
        <begin position="30"/>
        <end position="291"/>
    </location>
</feature>
<evidence type="ECO:0000313" key="8">
    <source>
        <dbReference type="Proteomes" id="UP000245680"/>
    </source>
</evidence>